<evidence type="ECO:0000313" key="6">
    <source>
        <dbReference type="EMBL" id="NDO37793.1"/>
    </source>
</evidence>
<accession>A0A845STA8</accession>
<dbReference type="RefSeq" id="WP_162220276.1">
    <property type="nucleotide sequence ID" value="NZ_VIQT01000002.1"/>
</dbReference>
<protein>
    <recommendedName>
        <fullName evidence="4">Sporulation initiation inhibitor protein Soj</fullName>
    </recommendedName>
</protein>
<evidence type="ECO:0000256" key="1">
    <source>
        <dbReference type="ARBA" id="ARBA00006976"/>
    </source>
</evidence>
<dbReference type="Gene3D" id="3.40.50.300">
    <property type="entry name" value="P-loop containing nucleotide triphosphate hydrolases"/>
    <property type="match status" value="1"/>
</dbReference>
<comment type="similarity">
    <text evidence="1">Belongs to the ParA family.</text>
</comment>
<dbReference type="PANTHER" id="PTHR13696">
    <property type="entry name" value="P-LOOP CONTAINING NUCLEOSIDE TRIPHOSPHATE HYDROLASE"/>
    <property type="match status" value="1"/>
</dbReference>
<dbReference type="PANTHER" id="PTHR13696:SF99">
    <property type="entry name" value="COBYRINIC ACID AC-DIAMIDE SYNTHASE"/>
    <property type="match status" value="1"/>
</dbReference>
<comment type="subunit">
    <text evidence="3">Dimerizes in the presence of ATP but not ADP; ATP-binding is required for double-stranded (ds)DNA-binding. Interacts with DnaA.</text>
</comment>
<dbReference type="Pfam" id="PF13614">
    <property type="entry name" value="AAA_31"/>
    <property type="match status" value="1"/>
</dbReference>
<gene>
    <name evidence="6" type="ORF">FMM72_00770</name>
</gene>
<feature type="domain" description="AAA" evidence="5">
    <location>
        <begin position="10"/>
        <end position="191"/>
    </location>
</feature>
<dbReference type="FunFam" id="3.40.50.300:FF:000285">
    <property type="entry name" value="Sporulation initiation inhibitor Soj"/>
    <property type="match status" value="1"/>
</dbReference>
<reference evidence="6 7" key="1">
    <citation type="submission" date="2019-06" db="EMBL/GenBank/DDBJ databases">
        <title>Draft genome sequences of 15 bacterial species constituting the stable defined intestinal microbiota of the GM15 gnotobiotic mouse model.</title>
        <authorList>
            <person name="Elie C."/>
            <person name="Mathieu A."/>
            <person name="Saliou A."/>
            <person name="Darnaud M."/>
            <person name="Leulier F."/>
            <person name="Tamellini A."/>
        </authorList>
    </citation>
    <scope>NUCLEOTIDE SEQUENCE [LARGE SCALE GENOMIC DNA]</scope>
    <source>
        <strain evidence="6 7">JM4-15</strain>
    </source>
</reference>
<comment type="catalytic activity">
    <reaction evidence="2">
        <text>ATP + H2O = ADP + phosphate + H(+)</text>
        <dbReference type="Rhea" id="RHEA:13065"/>
        <dbReference type="ChEBI" id="CHEBI:15377"/>
        <dbReference type="ChEBI" id="CHEBI:15378"/>
        <dbReference type="ChEBI" id="CHEBI:30616"/>
        <dbReference type="ChEBI" id="CHEBI:43474"/>
        <dbReference type="ChEBI" id="CHEBI:456216"/>
    </reaction>
</comment>
<dbReference type="SUPFAM" id="SSF52540">
    <property type="entry name" value="P-loop containing nucleoside triphosphate hydrolases"/>
    <property type="match status" value="1"/>
</dbReference>
<proteinExistence type="inferred from homology"/>
<evidence type="ECO:0000256" key="2">
    <source>
        <dbReference type="ARBA" id="ARBA00049360"/>
    </source>
</evidence>
<dbReference type="InterPro" id="IPR050678">
    <property type="entry name" value="DNA_Partitioning_ATPase"/>
</dbReference>
<dbReference type="EMBL" id="VIQT01000002">
    <property type="protein sequence ID" value="NDO37793.1"/>
    <property type="molecule type" value="Genomic_DNA"/>
</dbReference>
<organism evidence="6 7">
    <name type="scientific">Anaerotruncus colihominis</name>
    <dbReference type="NCBI Taxonomy" id="169435"/>
    <lineage>
        <taxon>Bacteria</taxon>
        <taxon>Bacillati</taxon>
        <taxon>Bacillota</taxon>
        <taxon>Clostridia</taxon>
        <taxon>Eubacteriales</taxon>
        <taxon>Oscillospiraceae</taxon>
        <taxon>Anaerotruncus</taxon>
    </lineage>
</organism>
<evidence type="ECO:0000256" key="4">
    <source>
        <dbReference type="ARBA" id="ARBA00071824"/>
    </source>
</evidence>
<dbReference type="InterPro" id="IPR025669">
    <property type="entry name" value="AAA_dom"/>
</dbReference>
<name>A0A845STA8_9FIRM</name>
<dbReference type="InterPro" id="IPR027417">
    <property type="entry name" value="P-loop_NTPase"/>
</dbReference>
<comment type="caution">
    <text evidence="6">The sequence shown here is derived from an EMBL/GenBank/DDBJ whole genome shotgun (WGS) entry which is preliminary data.</text>
</comment>
<sequence length="269" mass="29557">MEKGEQITNAKIIAICNQKGGVGKTTTTINLGIGLARAGNRVLMVDVDAQGSLTSSLGYQLPDQIDVTLATIMGHIINDEPITPKEGILRHEEGVDLLPANIELSGMEVTLVNTMSRETVLREYLRAVEDQYDYILLDCCPSLGMLTINAMAAADSILIPMQAHYLSIKGLEQLMRTISKVKRQINPNLKISGILITMADMRTNYSREILELLHSTYGDNIKIFETIIPTSIRAAETSAEGRSIYHHDPSGKVSAAYTAFTQEVLDHEK</sequence>
<dbReference type="AlphaFoldDB" id="A0A845STA8"/>
<dbReference type="Proteomes" id="UP000462501">
    <property type="component" value="Unassembled WGS sequence"/>
</dbReference>
<evidence type="ECO:0000256" key="3">
    <source>
        <dbReference type="ARBA" id="ARBA00062323"/>
    </source>
</evidence>
<evidence type="ECO:0000313" key="7">
    <source>
        <dbReference type="Proteomes" id="UP000462501"/>
    </source>
</evidence>
<evidence type="ECO:0000259" key="5">
    <source>
        <dbReference type="Pfam" id="PF13614"/>
    </source>
</evidence>
<dbReference type="CDD" id="cd02042">
    <property type="entry name" value="ParAB_family"/>
    <property type="match status" value="1"/>
</dbReference>